<accession>A0ABD3GGV4</accession>
<dbReference type="Pfam" id="PF00010">
    <property type="entry name" value="HLH"/>
    <property type="match status" value="1"/>
</dbReference>
<evidence type="ECO:0000256" key="1">
    <source>
        <dbReference type="ARBA" id="ARBA00023015"/>
    </source>
</evidence>
<evidence type="ECO:0000256" key="3">
    <source>
        <dbReference type="ARBA" id="ARBA00023163"/>
    </source>
</evidence>
<dbReference type="SMART" id="SM00353">
    <property type="entry name" value="HLH"/>
    <property type="match status" value="1"/>
</dbReference>
<evidence type="ECO:0000259" key="4">
    <source>
        <dbReference type="PROSITE" id="PS50888"/>
    </source>
</evidence>
<evidence type="ECO:0000313" key="5">
    <source>
        <dbReference type="EMBL" id="KAL3677802.1"/>
    </source>
</evidence>
<keyword evidence="6" id="KW-1185">Reference proteome</keyword>
<dbReference type="GO" id="GO:0003677">
    <property type="term" value="F:DNA binding"/>
    <property type="evidence" value="ECO:0007669"/>
    <property type="project" value="UniProtKB-KW"/>
</dbReference>
<protein>
    <recommendedName>
        <fullName evidence="4">BHLH domain-containing protein</fullName>
    </recommendedName>
</protein>
<keyword evidence="3" id="KW-0804">Transcription</keyword>
<dbReference type="PANTHER" id="PTHR46684">
    <property type="entry name" value="TRANSCRIPTION FACTOR FAMA"/>
    <property type="match status" value="1"/>
</dbReference>
<dbReference type="Proteomes" id="UP001633002">
    <property type="component" value="Unassembled WGS sequence"/>
</dbReference>
<dbReference type="InterPro" id="IPR011598">
    <property type="entry name" value="bHLH_dom"/>
</dbReference>
<proteinExistence type="predicted"/>
<dbReference type="EMBL" id="JBJQOH010000007">
    <property type="protein sequence ID" value="KAL3677802.1"/>
    <property type="molecule type" value="Genomic_DNA"/>
</dbReference>
<dbReference type="PANTHER" id="PTHR46684:SF1">
    <property type="entry name" value="TRANSCRIPTION FACTOR MUTE"/>
    <property type="match status" value="1"/>
</dbReference>
<keyword evidence="2" id="KW-0238">DNA-binding</keyword>
<comment type="caution">
    <text evidence="5">The sequence shown here is derived from an EMBL/GenBank/DDBJ whole genome shotgun (WGS) entry which is preliminary data.</text>
</comment>
<feature type="domain" description="BHLH" evidence="4">
    <location>
        <begin position="170"/>
        <end position="221"/>
    </location>
</feature>
<dbReference type="InterPro" id="IPR036638">
    <property type="entry name" value="HLH_DNA-bd_sf"/>
</dbReference>
<dbReference type="SUPFAM" id="SSF47459">
    <property type="entry name" value="HLH, helix-loop-helix DNA-binding domain"/>
    <property type="match status" value="1"/>
</dbReference>
<reference evidence="5 6" key="1">
    <citation type="submission" date="2024-09" db="EMBL/GenBank/DDBJ databases">
        <title>Chromosome-scale assembly of Riccia sorocarpa.</title>
        <authorList>
            <person name="Paukszto L."/>
        </authorList>
    </citation>
    <scope>NUCLEOTIDE SEQUENCE [LARGE SCALE GENOMIC DNA]</scope>
    <source>
        <strain evidence="5">LP-2024</strain>
        <tissue evidence="5">Aerial parts of the thallus</tissue>
    </source>
</reference>
<evidence type="ECO:0000313" key="6">
    <source>
        <dbReference type="Proteomes" id="UP001633002"/>
    </source>
</evidence>
<dbReference type="PROSITE" id="PS50888">
    <property type="entry name" value="BHLH"/>
    <property type="match status" value="1"/>
</dbReference>
<dbReference type="InterPro" id="IPR044283">
    <property type="entry name" value="FAMA/SPEECHLESS/MUTE-like"/>
</dbReference>
<dbReference type="Gene3D" id="4.10.280.10">
    <property type="entry name" value="Helix-loop-helix DNA-binding domain"/>
    <property type="match status" value="1"/>
</dbReference>
<dbReference type="AlphaFoldDB" id="A0ABD3GGV4"/>
<keyword evidence="1" id="KW-0805">Transcription regulation</keyword>
<organism evidence="5 6">
    <name type="scientific">Riccia sorocarpa</name>
    <dbReference type="NCBI Taxonomy" id="122646"/>
    <lineage>
        <taxon>Eukaryota</taxon>
        <taxon>Viridiplantae</taxon>
        <taxon>Streptophyta</taxon>
        <taxon>Embryophyta</taxon>
        <taxon>Marchantiophyta</taxon>
        <taxon>Marchantiopsida</taxon>
        <taxon>Marchantiidae</taxon>
        <taxon>Marchantiales</taxon>
        <taxon>Ricciaceae</taxon>
        <taxon>Riccia</taxon>
    </lineage>
</organism>
<name>A0ABD3GGV4_9MARC</name>
<gene>
    <name evidence="5" type="ORF">R1sor_020758</name>
</gene>
<evidence type="ECO:0000256" key="2">
    <source>
        <dbReference type="ARBA" id="ARBA00023125"/>
    </source>
</evidence>
<sequence>MASSLTQYEPGREDGLLEFKHADPGLGVPTLNKRGDQGVADLGTTNDSTQNNASYETFFDFERWDSDQINAPNVTQDLPSLNVDSSITEISVLDQFLRLDPRYLEEILSDYDRELGDHEHQEKDGNVQTGTPADHEAVEFVTEIHGNERINTRAKKRRKTVEESVQALVNQRVRHVRIERNRRQVIKDHISVLRRMLPPQMLIKDDQASVLGAVVKFICELQLLEKSLEERRAQKLFTDNLTLGVACPPLGRTSSAPLAPSGSLSGSDALKPEFQQVVGDDAGVSDLKDAYQVQTARGTVLVAEREALVDVMILDVRSRPMQLTQILLALEGLNLDILQMSQTKENNLDQTSCLFIRTKPCVECTFTTAELAIALHQSLTME</sequence>